<dbReference type="Proteomes" id="UP001501586">
    <property type="component" value="Unassembled WGS sequence"/>
</dbReference>
<accession>A0ABP8EMA3</accession>
<dbReference type="Pfam" id="PF06262">
    <property type="entry name" value="Zincin_1"/>
    <property type="match status" value="1"/>
</dbReference>
<dbReference type="InterPro" id="IPR010428">
    <property type="entry name" value="Zincin_1"/>
</dbReference>
<protein>
    <submittedName>
        <fullName evidence="1">Metallopeptidase family protein</fullName>
    </submittedName>
</protein>
<proteinExistence type="predicted"/>
<sequence length="128" mass="14161">MSRSTARDRHGRGMRSELFRASVPAASTRTQRFSRLAAGILDRIRRRAAGELDEVVLAFDIAPLAADGIELGRVFPATPERPATIVLHRMPIVSRCSSRSELLELLGEVISEQAGLLCGRDPEELWPR</sequence>
<gene>
    <name evidence="1" type="ORF">GCM10022261_26540</name>
</gene>
<dbReference type="InterPro" id="IPR038555">
    <property type="entry name" value="Zincin_1_sf"/>
</dbReference>
<evidence type="ECO:0000313" key="1">
    <source>
        <dbReference type="EMBL" id="GAA4285123.1"/>
    </source>
</evidence>
<keyword evidence="2" id="KW-1185">Reference proteome</keyword>
<name>A0ABP8EMA3_9MICO</name>
<reference evidence="2" key="1">
    <citation type="journal article" date="2019" name="Int. J. Syst. Evol. Microbiol.">
        <title>The Global Catalogue of Microorganisms (GCM) 10K type strain sequencing project: providing services to taxonomists for standard genome sequencing and annotation.</title>
        <authorList>
            <consortium name="The Broad Institute Genomics Platform"/>
            <consortium name="The Broad Institute Genome Sequencing Center for Infectious Disease"/>
            <person name="Wu L."/>
            <person name="Ma J."/>
        </authorList>
    </citation>
    <scope>NUCLEOTIDE SEQUENCE [LARGE SCALE GENOMIC DNA]</scope>
    <source>
        <strain evidence="2">JCM 17458</strain>
    </source>
</reference>
<dbReference type="SUPFAM" id="SSF55486">
    <property type="entry name" value="Metalloproteases ('zincins'), catalytic domain"/>
    <property type="match status" value="1"/>
</dbReference>
<dbReference type="EMBL" id="BAABAZ010000008">
    <property type="protein sequence ID" value="GAA4285123.1"/>
    <property type="molecule type" value="Genomic_DNA"/>
</dbReference>
<dbReference type="Gene3D" id="3.30.2010.20">
    <property type="match status" value="1"/>
</dbReference>
<dbReference type="RefSeq" id="WP_236865907.1">
    <property type="nucleotide sequence ID" value="NZ_BAABAZ010000008.1"/>
</dbReference>
<comment type="caution">
    <text evidence="1">The sequence shown here is derived from an EMBL/GenBank/DDBJ whole genome shotgun (WGS) entry which is preliminary data.</text>
</comment>
<dbReference type="CDD" id="cd12954">
    <property type="entry name" value="MMP_TTHA0227_like_1"/>
    <property type="match status" value="1"/>
</dbReference>
<evidence type="ECO:0000313" key="2">
    <source>
        <dbReference type="Proteomes" id="UP001501586"/>
    </source>
</evidence>
<organism evidence="1 2">
    <name type="scientific">Brevibacterium daeguense</name>
    <dbReference type="NCBI Taxonomy" id="909936"/>
    <lineage>
        <taxon>Bacteria</taxon>
        <taxon>Bacillati</taxon>
        <taxon>Actinomycetota</taxon>
        <taxon>Actinomycetes</taxon>
        <taxon>Micrococcales</taxon>
        <taxon>Brevibacteriaceae</taxon>
        <taxon>Brevibacterium</taxon>
    </lineage>
</organism>